<organism evidence="2 3">
    <name type="scientific">Metapseudomonas otitidis</name>
    <dbReference type="NCBI Taxonomy" id="319939"/>
    <lineage>
        <taxon>Bacteria</taxon>
        <taxon>Pseudomonadati</taxon>
        <taxon>Pseudomonadota</taxon>
        <taxon>Gammaproteobacteria</taxon>
        <taxon>Pseudomonadales</taxon>
        <taxon>Pseudomonadaceae</taxon>
        <taxon>Metapseudomonas</taxon>
    </lineage>
</organism>
<keyword evidence="1" id="KW-0472">Membrane</keyword>
<dbReference type="SUPFAM" id="SSF54909">
    <property type="entry name" value="Dimeric alpha+beta barrel"/>
    <property type="match status" value="1"/>
</dbReference>
<evidence type="ECO:0000313" key="2">
    <source>
        <dbReference type="EMBL" id="BCA28573.1"/>
    </source>
</evidence>
<accession>A0A679GDV7</accession>
<dbReference type="PANTHER" id="PTHR40057">
    <property type="entry name" value="SLR1162 PROTEIN"/>
    <property type="match status" value="1"/>
</dbReference>
<sequence length="202" mass="22504">MSALRPGEGQGADDPVTLLIRHRVHAAHATQYEAWLRRIVGVAQGYPGHLGVDVIRSHEQGVPLFTSVLRFTGPECLQDWLGSETRRQLVAEISPLLLEDEALELNPAREFWFAPASAEQPPPPRWKQACVSFLVILPLSLLVPWAWQPAFAAWPWLGGYLPSNVVITLSIVLLVVYLFMPRVTRWLAPWLEGPGSGGPHDR</sequence>
<dbReference type="Proteomes" id="UP000501237">
    <property type="component" value="Chromosome"/>
</dbReference>
<feature type="transmembrane region" description="Helical" evidence="1">
    <location>
        <begin position="159"/>
        <end position="180"/>
    </location>
</feature>
<name>A0A679GDV7_9GAMM</name>
<reference evidence="2 3" key="1">
    <citation type="journal article" date="2020" name="Microbiol. Resour. Announc.">
        <title>Complete genome sequence of Pseudomonas otitidis strain MrB4, isolated from Lake Biwa in Japan.</title>
        <authorList>
            <person name="Miyazaki K."/>
            <person name="Hase E."/>
            <person name="Maruya T."/>
        </authorList>
    </citation>
    <scope>NUCLEOTIDE SEQUENCE [LARGE SCALE GENOMIC DNA]</scope>
    <source>
        <strain evidence="2 3">MrB4</strain>
    </source>
</reference>
<feature type="transmembrane region" description="Helical" evidence="1">
    <location>
        <begin position="129"/>
        <end position="147"/>
    </location>
</feature>
<evidence type="ECO:0000256" key="1">
    <source>
        <dbReference type="SAM" id="Phobius"/>
    </source>
</evidence>
<keyword evidence="2" id="KW-0503">Monooxygenase</keyword>
<dbReference type="AlphaFoldDB" id="A0A679GDV7"/>
<dbReference type="InterPro" id="IPR038762">
    <property type="entry name" value="ABM_predict"/>
</dbReference>
<evidence type="ECO:0000313" key="3">
    <source>
        <dbReference type="Proteomes" id="UP000501237"/>
    </source>
</evidence>
<dbReference type="InterPro" id="IPR011008">
    <property type="entry name" value="Dimeric_a/b-barrel"/>
</dbReference>
<dbReference type="RefSeq" id="WP_172433490.1">
    <property type="nucleotide sequence ID" value="NZ_AP022642.1"/>
</dbReference>
<gene>
    <name evidence="2" type="ORF">PtoMrB4_25500</name>
</gene>
<dbReference type="EMBL" id="AP022642">
    <property type="protein sequence ID" value="BCA28573.1"/>
    <property type="molecule type" value="Genomic_DNA"/>
</dbReference>
<keyword evidence="1" id="KW-1133">Transmembrane helix</keyword>
<dbReference type="KEGG" id="poj:PtoMrB4_25500"/>
<dbReference type="GeneID" id="57397774"/>
<proteinExistence type="predicted"/>
<keyword evidence="2" id="KW-0560">Oxidoreductase</keyword>
<dbReference type="GO" id="GO:0004497">
    <property type="term" value="F:monooxygenase activity"/>
    <property type="evidence" value="ECO:0007669"/>
    <property type="project" value="UniProtKB-KW"/>
</dbReference>
<dbReference type="PANTHER" id="PTHR40057:SF1">
    <property type="entry name" value="SLR1162 PROTEIN"/>
    <property type="match status" value="1"/>
</dbReference>
<protein>
    <submittedName>
        <fullName evidence="2">Antibiotic biosynthesis monooxygenase</fullName>
    </submittedName>
</protein>
<keyword evidence="1" id="KW-0812">Transmembrane</keyword>